<dbReference type="InterPro" id="IPR003439">
    <property type="entry name" value="ABC_transporter-like_ATP-bd"/>
</dbReference>
<dbReference type="Proteomes" id="UP001501710">
    <property type="component" value="Unassembled WGS sequence"/>
</dbReference>
<sequence>MGTIDIRGLGKVYPGGTRALRDLNLEIADGEFMIFVGPSGCGKTTALRMIAGLETIEEGEISIGGTVVNRVEPRKRDIAMVFQNYALYPHMTVFDNIAFPLQCEGRRKPEIKERVEEAARLLGLGELLRRKPRALSGGQRQRVAMGRAIVRKPQAFLLDEPLSNLDAKLRMQMRAELSTVQRTLGVTTVYVTHDQVEAMTMGTRIAVMRGGLLQQEGTPELVYDRPANMFVATFIGSPGMNLLSCPLVADAPEDLRCVVGEQRIPVPKELHGALERHVGSKIVLGVRPEKLTDMPVHAANGSGAPVGRLRGEVSVVEMLGHERLIQVEVPGEPVAADPELENLRRPEGDDGKNGQAAPGTAIVYARFSPTSAVKPLETVDIPVNPGDLHFFDPETGEAIR</sequence>
<keyword evidence="5" id="KW-1278">Translocase</keyword>
<evidence type="ECO:0000256" key="4">
    <source>
        <dbReference type="ARBA" id="ARBA00022840"/>
    </source>
</evidence>
<evidence type="ECO:0000259" key="8">
    <source>
        <dbReference type="PROSITE" id="PS50893"/>
    </source>
</evidence>
<feature type="compositionally biased region" description="Basic and acidic residues" evidence="7">
    <location>
        <begin position="341"/>
        <end position="352"/>
    </location>
</feature>
<organism evidence="9 10">
    <name type="scientific">Actinomadura meridiana</name>
    <dbReference type="NCBI Taxonomy" id="559626"/>
    <lineage>
        <taxon>Bacteria</taxon>
        <taxon>Bacillati</taxon>
        <taxon>Actinomycetota</taxon>
        <taxon>Actinomycetes</taxon>
        <taxon>Streptosporangiales</taxon>
        <taxon>Thermomonosporaceae</taxon>
        <taxon>Actinomadura</taxon>
    </lineage>
</organism>
<evidence type="ECO:0000256" key="5">
    <source>
        <dbReference type="ARBA" id="ARBA00022967"/>
    </source>
</evidence>
<reference evidence="10" key="1">
    <citation type="journal article" date="2019" name="Int. J. Syst. Evol. Microbiol.">
        <title>The Global Catalogue of Microorganisms (GCM) 10K type strain sequencing project: providing services to taxonomists for standard genome sequencing and annotation.</title>
        <authorList>
            <consortium name="The Broad Institute Genomics Platform"/>
            <consortium name="The Broad Institute Genome Sequencing Center for Infectious Disease"/>
            <person name="Wu L."/>
            <person name="Ma J."/>
        </authorList>
    </citation>
    <scope>NUCLEOTIDE SEQUENCE [LARGE SCALE GENOMIC DNA]</scope>
    <source>
        <strain evidence="10">JCM 17440</strain>
    </source>
</reference>
<keyword evidence="10" id="KW-1185">Reference proteome</keyword>
<dbReference type="EMBL" id="BAABAS010000006">
    <property type="protein sequence ID" value="GAA4231887.1"/>
    <property type="molecule type" value="Genomic_DNA"/>
</dbReference>
<dbReference type="Pfam" id="PF00005">
    <property type="entry name" value="ABC_tran"/>
    <property type="match status" value="1"/>
</dbReference>
<dbReference type="Gene3D" id="3.40.50.300">
    <property type="entry name" value="P-loop containing nucleotide triphosphate hydrolases"/>
    <property type="match status" value="1"/>
</dbReference>
<dbReference type="InterPro" id="IPR027417">
    <property type="entry name" value="P-loop_NTPase"/>
</dbReference>
<dbReference type="SUPFAM" id="SSF52540">
    <property type="entry name" value="P-loop containing nucleoside triphosphate hydrolases"/>
    <property type="match status" value="1"/>
</dbReference>
<dbReference type="SMART" id="SM00382">
    <property type="entry name" value="AAA"/>
    <property type="match status" value="1"/>
</dbReference>
<evidence type="ECO:0000256" key="7">
    <source>
        <dbReference type="SAM" id="MobiDB-lite"/>
    </source>
</evidence>
<dbReference type="InterPro" id="IPR012340">
    <property type="entry name" value="NA-bd_OB-fold"/>
</dbReference>
<name>A0ABP8C1B9_9ACTN</name>
<evidence type="ECO:0000256" key="2">
    <source>
        <dbReference type="ARBA" id="ARBA00022475"/>
    </source>
</evidence>
<evidence type="ECO:0000256" key="6">
    <source>
        <dbReference type="ARBA" id="ARBA00023136"/>
    </source>
</evidence>
<dbReference type="PROSITE" id="PS50893">
    <property type="entry name" value="ABC_TRANSPORTER_2"/>
    <property type="match status" value="1"/>
</dbReference>
<protein>
    <submittedName>
        <fullName evidence="9">ABC transporter ATP-binding protein</fullName>
    </submittedName>
</protein>
<evidence type="ECO:0000313" key="9">
    <source>
        <dbReference type="EMBL" id="GAA4231887.1"/>
    </source>
</evidence>
<evidence type="ECO:0000256" key="1">
    <source>
        <dbReference type="ARBA" id="ARBA00022448"/>
    </source>
</evidence>
<dbReference type="GO" id="GO:0005524">
    <property type="term" value="F:ATP binding"/>
    <property type="evidence" value="ECO:0007669"/>
    <property type="project" value="UniProtKB-KW"/>
</dbReference>
<keyword evidence="3" id="KW-0547">Nucleotide-binding</keyword>
<dbReference type="Gene3D" id="2.40.50.100">
    <property type="match status" value="1"/>
</dbReference>
<keyword evidence="4 9" id="KW-0067">ATP-binding</keyword>
<dbReference type="InterPro" id="IPR040582">
    <property type="entry name" value="OB_MalK-like"/>
</dbReference>
<proteinExistence type="predicted"/>
<evidence type="ECO:0000313" key="10">
    <source>
        <dbReference type="Proteomes" id="UP001501710"/>
    </source>
</evidence>
<dbReference type="InterPro" id="IPR047641">
    <property type="entry name" value="ABC_transpr_MalK/UgpC-like"/>
</dbReference>
<accession>A0ABP8C1B9</accession>
<dbReference type="RefSeq" id="WP_344896320.1">
    <property type="nucleotide sequence ID" value="NZ_BAABAS010000006.1"/>
</dbReference>
<dbReference type="InterPro" id="IPR015855">
    <property type="entry name" value="ABC_transpr_MalK-like"/>
</dbReference>
<dbReference type="InterPro" id="IPR003593">
    <property type="entry name" value="AAA+_ATPase"/>
</dbReference>
<dbReference type="SUPFAM" id="SSF50331">
    <property type="entry name" value="MOP-like"/>
    <property type="match status" value="1"/>
</dbReference>
<evidence type="ECO:0000256" key="3">
    <source>
        <dbReference type="ARBA" id="ARBA00022741"/>
    </source>
</evidence>
<keyword evidence="2" id="KW-1003">Cell membrane</keyword>
<keyword evidence="1" id="KW-0813">Transport</keyword>
<dbReference type="CDD" id="cd03301">
    <property type="entry name" value="ABC_MalK_N"/>
    <property type="match status" value="1"/>
</dbReference>
<feature type="region of interest" description="Disordered" evidence="7">
    <location>
        <begin position="335"/>
        <end position="357"/>
    </location>
</feature>
<dbReference type="InterPro" id="IPR008995">
    <property type="entry name" value="Mo/tungstate-bd_C_term_dom"/>
</dbReference>
<dbReference type="InterPro" id="IPR017871">
    <property type="entry name" value="ABC_transporter-like_CS"/>
</dbReference>
<feature type="domain" description="ABC transporter" evidence="8">
    <location>
        <begin position="4"/>
        <end position="235"/>
    </location>
</feature>
<keyword evidence="6" id="KW-0472">Membrane</keyword>
<dbReference type="Gene3D" id="2.40.50.140">
    <property type="entry name" value="Nucleic acid-binding proteins"/>
    <property type="match status" value="1"/>
</dbReference>
<dbReference type="PANTHER" id="PTHR43875:SF15">
    <property type="entry name" value="TREHALOSE IMPORT ATP-BINDING PROTEIN SUGC"/>
    <property type="match status" value="1"/>
</dbReference>
<dbReference type="NCBIfam" id="NF008653">
    <property type="entry name" value="PRK11650.1"/>
    <property type="match status" value="1"/>
</dbReference>
<dbReference type="PROSITE" id="PS00211">
    <property type="entry name" value="ABC_TRANSPORTER_1"/>
    <property type="match status" value="1"/>
</dbReference>
<dbReference type="Pfam" id="PF17912">
    <property type="entry name" value="OB_MalK"/>
    <property type="match status" value="1"/>
</dbReference>
<gene>
    <name evidence="9" type="ORF">GCM10022254_30360</name>
</gene>
<dbReference type="PANTHER" id="PTHR43875">
    <property type="entry name" value="MALTODEXTRIN IMPORT ATP-BINDING PROTEIN MSMX"/>
    <property type="match status" value="1"/>
</dbReference>
<comment type="caution">
    <text evidence="9">The sequence shown here is derived from an EMBL/GenBank/DDBJ whole genome shotgun (WGS) entry which is preliminary data.</text>
</comment>